<organism evidence="2 3">
    <name type="scientific">Seiridium unicorne</name>
    <dbReference type="NCBI Taxonomy" id="138068"/>
    <lineage>
        <taxon>Eukaryota</taxon>
        <taxon>Fungi</taxon>
        <taxon>Dikarya</taxon>
        <taxon>Ascomycota</taxon>
        <taxon>Pezizomycotina</taxon>
        <taxon>Sordariomycetes</taxon>
        <taxon>Xylariomycetidae</taxon>
        <taxon>Amphisphaeriales</taxon>
        <taxon>Sporocadaceae</taxon>
        <taxon>Seiridium</taxon>
    </lineage>
</organism>
<accession>A0ABR2UPT5</accession>
<protein>
    <submittedName>
        <fullName evidence="2">Uncharacterized protein</fullName>
    </submittedName>
</protein>
<gene>
    <name evidence="2" type="ORF">SUNI508_09588</name>
</gene>
<dbReference type="Proteomes" id="UP001408356">
    <property type="component" value="Unassembled WGS sequence"/>
</dbReference>
<comment type="caution">
    <text evidence="2">The sequence shown here is derived from an EMBL/GenBank/DDBJ whole genome shotgun (WGS) entry which is preliminary data.</text>
</comment>
<feature type="compositionally biased region" description="Polar residues" evidence="1">
    <location>
        <begin position="77"/>
        <end position="87"/>
    </location>
</feature>
<evidence type="ECO:0000313" key="2">
    <source>
        <dbReference type="EMBL" id="KAK9416678.1"/>
    </source>
</evidence>
<feature type="region of interest" description="Disordered" evidence="1">
    <location>
        <begin position="77"/>
        <end position="102"/>
    </location>
</feature>
<name>A0ABR2UPT5_9PEZI</name>
<keyword evidence="3" id="KW-1185">Reference proteome</keyword>
<proteinExistence type="predicted"/>
<evidence type="ECO:0000256" key="1">
    <source>
        <dbReference type="SAM" id="MobiDB-lite"/>
    </source>
</evidence>
<dbReference type="EMBL" id="JARVKF010000405">
    <property type="protein sequence ID" value="KAK9416678.1"/>
    <property type="molecule type" value="Genomic_DNA"/>
</dbReference>
<reference evidence="2 3" key="1">
    <citation type="journal article" date="2024" name="J. Plant Pathol.">
        <title>Sequence and assembly of the genome of Seiridium unicorne, isolate CBS 538.82, causal agent of cypress canker disease.</title>
        <authorList>
            <person name="Scali E."/>
            <person name="Rocca G.D."/>
            <person name="Danti R."/>
            <person name="Garbelotto M."/>
            <person name="Barberini S."/>
            <person name="Baroncelli R."/>
            <person name="Emiliani G."/>
        </authorList>
    </citation>
    <scope>NUCLEOTIDE SEQUENCE [LARGE SCALE GENOMIC DNA]</scope>
    <source>
        <strain evidence="2 3">BM-138-508</strain>
    </source>
</reference>
<evidence type="ECO:0000313" key="3">
    <source>
        <dbReference type="Proteomes" id="UP001408356"/>
    </source>
</evidence>
<sequence>MAARNKDAVCSAPANGGPRCNSTLRLICANSTKGNIKRFDKNAMRRAQRWDYGSPEMPQAVVQSGLSAAPILIEDAQNTNPESSRNSCRGAAQPTRTSQGQTMGSIRFEQDEGALREQASVTIRCAGVPPRIIASTAQTRGSRLFEVRGGPAPKPHGRRWLTLTRAQDWPLRIGPFA</sequence>